<dbReference type="OrthoDB" id="370168at2"/>
<evidence type="ECO:0000256" key="1">
    <source>
        <dbReference type="ARBA" id="ARBA00023015"/>
    </source>
</evidence>
<reference evidence="5 6" key="1">
    <citation type="submission" date="2016-10" db="EMBL/GenBank/DDBJ databases">
        <authorList>
            <person name="de Groot N.N."/>
        </authorList>
    </citation>
    <scope>NUCLEOTIDE SEQUENCE [LARGE SCALE GENOMIC DNA]</scope>
    <source>
        <strain evidence="5 6">DSM 43067</strain>
    </source>
</reference>
<dbReference type="EMBL" id="FOVH01000036">
    <property type="protein sequence ID" value="SFQ46594.1"/>
    <property type="molecule type" value="Genomic_DNA"/>
</dbReference>
<evidence type="ECO:0000313" key="6">
    <source>
        <dbReference type="Proteomes" id="UP000183413"/>
    </source>
</evidence>
<keyword evidence="3" id="KW-0804">Transcription</keyword>
<organism evidence="5 6">
    <name type="scientific">Actinomadura madurae</name>
    <dbReference type="NCBI Taxonomy" id="1993"/>
    <lineage>
        <taxon>Bacteria</taxon>
        <taxon>Bacillati</taxon>
        <taxon>Actinomycetota</taxon>
        <taxon>Actinomycetes</taxon>
        <taxon>Streptosporangiales</taxon>
        <taxon>Thermomonosporaceae</taxon>
        <taxon>Actinomadura</taxon>
    </lineage>
</organism>
<dbReference type="Pfam" id="PF01638">
    <property type="entry name" value="HxlR"/>
    <property type="match status" value="1"/>
</dbReference>
<dbReference type="GO" id="GO:0003677">
    <property type="term" value="F:DNA binding"/>
    <property type="evidence" value="ECO:0007669"/>
    <property type="project" value="UniProtKB-KW"/>
</dbReference>
<keyword evidence="1" id="KW-0805">Transcription regulation</keyword>
<dbReference type="SUPFAM" id="SSF46785">
    <property type="entry name" value="Winged helix' DNA-binding domain"/>
    <property type="match status" value="1"/>
</dbReference>
<dbReference type="InterPro" id="IPR002577">
    <property type="entry name" value="HTH_HxlR"/>
</dbReference>
<dbReference type="GeneID" id="99648369"/>
<proteinExistence type="predicted"/>
<dbReference type="Gene3D" id="1.10.10.10">
    <property type="entry name" value="Winged helix-like DNA-binding domain superfamily/Winged helix DNA-binding domain"/>
    <property type="match status" value="1"/>
</dbReference>
<gene>
    <name evidence="5" type="ORF">SAMN04489713_13618</name>
</gene>
<dbReference type="STRING" id="1993.SAMN04489713_13618"/>
<keyword evidence="6" id="KW-1185">Reference proteome</keyword>
<sequence>MDVGSDVGSAEVPAGRFDAFAASCPSRRLLDTIGNKWASLVIAALGLDGRSRYSDLSARIAGVSQKMLTQTLRNLERDGLVTRTVTPSVPVRVDYELTPLGRSLLDTICRMKAWAEEHMPEVDRAREEYDRRSA</sequence>
<dbReference type="InterPro" id="IPR036390">
    <property type="entry name" value="WH_DNA-bd_sf"/>
</dbReference>
<dbReference type="eggNOG" id="COG1733">
    <property type="taxonomic scope" value="Bacteria"/>
</dbReference>
<dbReference type="InParanoid" id="A0A1I5YQM5"/>
<name>A0A1I5YQM5_9ACTN</name>
<accession>A0A1I5YQM5</accession>
<evidence type="ECO:0000256" key="2">
    <source>
        <dbReference type="ARBA" id="ARBA00023125"/>
    </source>
</evidence>
<dbReference type="Proteomes" id="UP000183413">
    <property type="component" value="Unassembled WGS sequence"/>
</dbReference>
<evidence type="ECO:0000313" key="5">
    <source>
        <dbReference type="EMBL" id="SFQ46594.1"/>
    </source>
</evidence>
<dbReference type="PANTHER" id="PTHR33204">
    <property type="entry name" value="TRANSCRIPTIONAL REGULATOR, MARR FAMILY"/>
    <property type="match status" value="1"/>
</dbReference>
<protein>
    <submittedName>
        <fullName evidence="5">DNA-binding transcriptional regulator, HxlR family</fullName>
    </submittedName>
</protein>
<evidence type="ECO:0000259" key="4">
    <source>
        <dbReference type="PROSITE" id="PS51118"/>
    </source>
</evidence>
<dbReference type="AlphaFoldDB" id="A0A1I5YQM5"/>
<dbReference type="PANTHER" id="PTHR33204:SF37">
    <property type="entry name" value="HTH-TYPE TRANSCRIPTIONAL REGULATOR YODB"/>
    <property type="match status" value="1"/>
</dbReference>
<dbReference type="RefSeq" id="WP_021599212.1">
    <property type="nucleotide sequence ID" value="NZ_CP083237.1"/>
</dbReference>
<evidence type="ECO:0000256" key="3">
    <source>
        <dbReference type="ARBA" id="ARBA00023163"/>
    </source>
</evidence>
<feature type="domain" description="HTH hxlR-type" evidence="4">
    <location>
        <begin position="24"/>
        <end position="123"/>
    </location>
</feature>
<dbReference type="PROSITE" id="PS51118">
    <property type="entry name" value="HTH_HXLR"/>
    <property type="match status" value="1"/>
</dbReference>
<keyword evidence="2 5" id="KW-0238">DNA-binding</keyword>
<dbReference type="InterPro" id="IPR036388">
    <property type="entry name" value="WH-like_DNA-bd_sf"/>
</dbReference>